<evidence type="ECO:0000313" key="2">
    <source>
        <dbReference type="EMBL" id="TFY73140.1"/>
    </source>
</evidence>
<feature type="compositionally biased region" description="Polar residues" evidence="1">
    <location>
        <begin position="79"/>
        <end position="89"/>
    </location>
</feature>
<gene>
    <name evidence="2" type="ORF">EWM64_g10872</name>
</gene>
<proteinExistence type="predicted"/>
<sequence>MPLPPKAPSSQAASSAAPGKDIASDVKSSATPISKGKKRKRETKTEDDEEEFEGEEPKAKKRRAAPKSKKAKEPKEVSDPSTWPPSTLSQDTTISKAYAKDWYKLSDKDLAPL</sequence>
<evidence type="ECO:0000313" key="3">
    <source>
        <dbReference type="Proteomes" id="UP000298061"/>
    </source>
</evidence>
<reference evidence="2 3" key="1">
    <citation type="submission" date="2019-02" db="EMBL/GenBank/DDBJ databases">
        <title>Genome sequencing of the rare red list fungi Hericium alpestre (H. flagellum).</title>
        <authorList>
            <person name="Buettner E."/>
            <person name="Kellner H."/>
        </authorList>
    </citation>
    <scope>NUCLEOTIDE SEQUENCE [LARGE SCALE GENOMIC DNA]</scope>
    <source>
        <strain evidence="2 3">DSM 108284</strain>
    </source>
</reference>
<feature type="region of interest" description="Disordered" evidence="1">
    <location>
        <begin position="1"/>
        <end position="89"/>
    </location>
</feature>
<keyword evidence="3" id="KW-1185">Reference proteome</keyword>
<name>A0A4Y9ZG42_9AGAM</name>
<organism evidence="2 3">
    <name type="scientific">Hericium alpestre</name>
    <dbReference type="NCBI Taxonomy" id="135208"/>
    <lineage>
        <taxon>Eukaryota</taxon>
        <taxon>Fungi</taxon>
        <taxon>Dikarya</taxon>
        <taxon>Basidiomycota</taxon>
        <taxon>Agaricomycotina</taxon>
        <taxon>Agaricomycetes</taxon>
        <taxon>Russulales</taxon>
        <taxon>Hericiaceae</taxon>
        <taxon>Hericium</taxon>
    </lineage>
</organism>
<evidence type="ECO:0000256" key="1">
    <source>
        <dbReference type="SAM" id="MobiDB-lite"/>
    </source>
</evidence>
<accession>A0A4Y9ZG42</accession>
<protein>
    <submittedName>
        <fullName evidence="2">Uncharacterized protein</fullName>
    </submittedName>
</protein>
<dbReference type="AlphaFoldDB" id="A0A4Y9ZG42"/>
<dbReference type="EMBL" id="SFCI01003253">
    <property type="protein sequence ID" value="TFY73140.1"/>
    <property type="molecule type" value="Genomic_DNA"/>
</dbReference>
<feature type="compositionally biased region" description="Low complexity" evidence="1">
    <location>
        <begin position="8"/>
        <end position="18"/>
    </location>
</feature>
<feature type="compositionally biased region" description="Basic residues" evidence="1">
    <location>
        <begin position="59"/>
        <end position="70"/>
    </location>
</feature>
<comment type="caution">
    <text evidence="2">The sequence shown here is derived from an EMBL/GenBank/DDBJ whole genome shotgun (WGS) entry which is preliminary data.</text>
</comment>
<dbReference type="Proteomes" id="UP000298061">
    <property type="component" value="Unassembled WGS sequence"/>
</dbReference>
<feature type="compositionally biased region" description="Acidic residues" evidence="1">
    <location>
        <begin position="45"/>
        <end position="54"/>
    </location>
</feature>